<organism evidence="1 2">
    <name type="scientific">Starkeya nomas</name>
    <dbReference type="NCBI Taxonomy" id="2666134"/>
    <lineage>
        <taxon>Bacteria</taxon>
        <taxon>Pseudomonadati</taxon>
        <taxon>Pseudomonadota</taxon>
        <taxon>Alphaproteobacteria</taxon>
        <taxon>Hyphomicrobiales</taxon>
        <taxon>Xanthobacteraceae</taxon>
        <taxon>Starkeya</taxon>
    </lineage>
</organism>
<proteinExistence type="predicted"/>
<dbReference type="EMBL" id="CACSAS010000046">
    <property type="protein sequence ID" value="CAA0130254.1"/>
    <property type="molecule type" value="Genomic_DNA"/>
</dbReference>
<gene>
    <name evidence="1" type="ORF">STARVERO_04590</name>
</gene>
<dbReference type="AlphaFoldDB" id="A0A5S9R721"/>
<protein>
    <submittedName>
        <fullName evidence="1">Uncharacterized protein</fullName>
    </submittedName>
</protein>
<dbReference type="Proteomes" id="UP000433050">
    <property type="component" value="Unassembled WGS sequence"/>
</dbReference>
<sequence>MLQSHPSTEEVRELLKPCRQLMERYLYTGIELAPEAVHALLNVFIVVDDKIAQLGHEVAAGARTLAQMEAVARDLDLVGRGKGEPPHQNSSAMPSATVLAFTPRLPLRPLFGPAEPGGAA</sequence>
<keyword evidence="2" id="KW-1185">Reference proteome</keyword>
<name>A0A5S9R721_9HYPH</name>
<accession>A0A5S9R721</accession>
<reference evidence="1 2" key="1">
    <citation type="submission" date="2019-12" db="EMBL/GenBank/DDBJ databases">
        <authorList>
            <person name="Reyes-Prieto M."/>
        </authorList>
    </citation>
    <scope>NUCLEOTIDE SEQUENCE [LARGE SCALE GENOMIC DNA]</scope>
    <source>
        <strain evidence="1">HF14-78462</strain>
    </source>
</reference>
<evidence type="ECO:0000313" key="2">
    <source>
        <dbReference type="Proteomes" id="UP000433050"/>
    </source>
</evidence>
<dbReference type="RefSeq" id="WP_159602615.1">
    <property type="nucleotide sequence ID" value="NZ_CACSAS010000046.1"/>
</dbReference>
<evidence type="ECO:0000313" key="1">
    <source>
        <dbReference type="EMBL" id="CAA0130254.1"/>
    </source>
</evidence>